<organism evidence="1">
    <name type="scientific">marine sediment metagenome</name>
    <dbReference type="NCBI Taxonomy" id="412755"/>
    <lineage>
        <taxon>unclassified sequences</taxon>
        <taxon>metagenomes</taxon>
        <taxon>ecological metagenomes</taxon>
    </lineage>
</organism>
<protein>
    <submittedName>
        <fullName evidence="1">Uncharacterized protein</fullName>
    </submittedName>
</protein>
<dbReference type="AlphaFoldDB" id="X1DMB5"/>
<accession>X1DMB5</accession>
<proteinExistence type="predicted"/>
<reference evidence="1" key="1">
    <citation type="journal article" date="2014" name="Front. Microbiol.">
        <title>High frequency of phylogenetically diverse reductive dehalogenase-homologous genes in deep subseafloor sedimentary metagenomes.</title>
        <authorList>
            <person name="Kawai M."/>
            <person name="Futagami T."/>
            <person name="Toyoda A."/>
            <person name="Takaki Y."/>
            <person name="Nishi S."/>
            <person name="Hori S."/>
            <person name="Arai W."/>
            <person name="Tsubouchi T."/>
            <person name="Morono Y."/>
            <person name="Uchiyama I."/>
            <person name="Ito T."/>
            <person name="Fujiyama A."/>
            <person name="Inagaki F."/>
            <person name="Takami H."/>
        </authorList>
    </citation>
    <scope>NUCLEOTIDE SEQUENCE</scope>
    <source>
        <strain evidence="1">Expedition CK06-06</strain>
    </source>
</reference>
<evidence type="ECO:0000313" key="1">
    <source>
        <dbReference type="EMBL" id="GAH06139.1"/>
    </source>
</evidence>
<gene>
    <name evidence="1" type="ORF">S01H4_62392</name>
</gene>
<feature type="non-terminal residue" evidence="1">
    <location>
        <position position="1"/>
    </location>
</feature>
<comment type="caution">
    <text evidence="1">The sequence shown here is derived from an EMBL/GenBank/DDBJ whole genome shotgun (WGS) entry which is preliminary data.</text>
</comment>
<dbReference type="EMBL" id="BART01037231">
    <property type="protein sequence ID" value="GAH06139.1"/>
    <property type="molecule type" value="Genomic_DNA"/>
</dbReference>
<name>X1DMB5_9ZZZZ</name>
<sequence>IILGGKVAYDNGFLLSQVNKLVHQKALSILVDKLKISPTSF</sequence>